<accession>A0A542ZX28</accession>
<name>A0A542ZX28_RARFA</name>
<proteinExistence type="predicted"/>
<dbReference type="Proteomes" id="UP000315389">
    <property type="component" value="Unassembled WGS sequence"/>
</dbReference>
<dbReference type="RefSeq" id="WP_142120191.1">
    <property type="nucleotide sequence ID" value="NZ_BAAASV010000002.1"/>
</dbReference>
<reference evidence="2 3" key="1">
    <citation type="submission" date="2019-06" db="EMBL/GenBank/DDBJ databases">
        <title>Sequencing the genomes of 1000 actinobacteria strains.</title>
        <authorList>
            <person name="Klenk H.-P."/>
        </authorList>
    </citation>
    <scope>NUCLEOTIDE SEQUENCE [LARGE SCALE GENOMIC DNA]</scope>
    <source>
        <strain evidence="2 3">DSM 4813</strain>
    </source>
</reference>
<feature type="compositionally biased region" description="Basic residues" evidence="1">
    <location>
        <begin position="1"/>
        <end position="12"/>
    </location>
</feature>
<dbReference type="EMBL" id="VFOS01000001">
    <property type="protein sequence ID" value="TQL64907.1"/>
    <property type="molecule type" value="Genomic_DNA"/>
</dbReference>
<evidence type="ECO:0000313" key="2">
    <source>
        <dbReference type="EMBL" id="TQL64907.1"/>
    </source>
</evidence>
<feature type="region of interest" description="Disordered" evidence="1">
    <location>
        <begin position="1"/>
        <end position="32"/>
    </location>
</feature>
<dbReference type="AlphaFoldDB" id="A0A542ZX28"/>
<organism evidence="2 3">
    <name type="scientific">Rarobacter faecitabidus</name>
    <dbReference type="NCBI Taxonomy" id="13243"/>
    <lineage>
        <taxon>Bacteria</taxon>
        <taxon>Bacillati</taxon>
        <taxon>Actinomycetota</taxon>
        <taxon>Actinomycetes</taxon>
        <taxon>Micrococcales</taxon>
        <taxon>Rarobacteraceae</taxon>
        <taxon>Rarobacter</taxon>
    </lineage>
</organism>
<sequence length="96" mass="10824">MPSSRRSSRRPYGKPAPELNVDRATGGRSSVTRDGEEWVVQQIRHSEKQYTCPGCHRVIAPGEAHVAAWRAETVLGARDGLESRRHWHAACWRIGH</sequence>
<keyword evidence="3" id="KW-1185">Reference proteome</keyword>
<protein>
    <recommendedName>
        <fullName evidence="4">ATP/GTP-binding protein</fullName>
    </recommendedName>
</protein>
<evidence type="ECO:0000256" key="1">
    <source>
        <dbReference type="SAM" id="MobiDB-lite"/>
    </source>
</evidence>
<evidence type="ECO:0000313" key="3">
    <source>
        <dbReference type="Proteomes" id="UP000315389"/>
    </source>
</evidence>
<gene>
    <name evidence="2" type="ORF">FB461_1435</name>
</gene>
<dbReference type="OrthoDB" id="3381577at2"/>
<evidence type="ECO:0008006" key="4">
    <source>
        <dbReference type="Google" id="ProtNLM"/>
    </source>
</evidence>
<comment type="caution">
    <text evidence="2">The sequence shown here is derived from an EMBL/GenBank/DDBJ whole genome shotgun (WGS) entry which is preliminary data.</text>
</comment>